<proteinExistence type="predicted"/>
<sequence>MLIYRNKPKYKLFFQFLLSITKKIGFT</sequence>
<dbReference type="EMBL" id="GBXM01104861">
    <property type="protein sequence ID" value="JAH03716.1"/>
    <property type="molecule type" value="Transcribed_RNA"/>
</dbReference>
<evidence type="ECO:0000313" key="1">
    <source>
        <dbReference type="EMBL" id="JAH03716.1"/>
    </source>
</evidence>
<organism evidence="1">
    <name type="scientific">Anguilla anguilla</name>
    <name type="common">European freshwater eel</name>
    <name type="synonym">Muraena anguilla</name>
    <dbReference type="NCBI Taxonomy" id="7936"/>
    <lineage>
        <taxon>Eukaryota</taxon>
        <taxon>Metazoa</taxon>
        <taxon>Chordata</taxon>
        <taxon>Craniata</taxon>
        <taxon>Vertebrata</taxon>
        <taxon>Euteleostomi</taxon>
        <taxon>Actinopterygii</taxon>
        <taxon>Neopterygii</taxon>
        <taxon>Teleostei</taxon>
        <taxon>Anguilliformes</taxon>
        <taxon>Anguillidae</taxon>
        <taxon>Anguilla</taxon>
    </lineage>
</organism>
<reference evidence="1" key="2">
    <citation type="journal article" date="2015" name="Fish Shellfish Immunol.">
        <title>Early steps in the European eel (Anguilla anguilla)-Vibrio vulnificus interaction in the gills: Role of the RtxA13 toxin.</title>
        <authorList>
            <person name="Callol A."/>
            <person name="Pajuelo D."/>
            <person name="Ebbesson L."/>
            <person name="Teles M."/>
            <person name="MacKenzie S."/>
            <person name="Amaro C."/>
        </authorList>
    </citation>
    <scope>NUCLEOTIDE SEQUENCE</scope>
</reference>
<accession>A0A0E9PGG4</accession>
<name>A0A0E9PGG4_ANGAN</name>
<protein>
    <submittedName>
        <fullName evidence="1">Uncharacterized protein</fullName>
    </submittedName>
</protein>
<reference evidence="1" key="1">
    <citation type="submission" date="2014-11" db="EMBL/GenBank/DDBJ databases">
        <authorList>
            <person name="Amaro Gonzalez C."/>
        </authorList>
    </citation>
    <scope>NUCLEOTIDE SEQUENCE</scope>
</reference>
<dbReference type="AlphaFoldDB" id="A0A0E9PGG4"/>